<reference evidence="18" key="1">
    <citation type="journal article" date="2011" name="Genome Biol.">
        <title>The draft genome of the carcinogenic human liver fluke Clonorchis sinensis.</title>
        <authorList>
            <person name="Wang X."/>
            <person name="Chen W."/>
            <person name="Huang Y."/>
            <person name="Sun J."/>
            <person name="Men J."/>
            <person name="Liu H."/>
            <person name="Luo F."/>
            <person name="Guo L."/>
            <person name="Lv X."/>
            <person name="Deng C."/>
            <person name="Zhou C."/>
            <person name="Fan Y."/>
            <person name="Li X."/>
            <person name="Huang L."/>
            <person name="Hu Y."/>
            <person name="Liang C."/>
            <person name="Hu X."/>
            <person name="Xu J."/>
            <person name="Yu X."/>
        </authorList>
    </citation>
    <scope>NUCLEOTIDE SEQUENCE [LARGE SCALE GENOMIC DNA]</scope>
    <source>
        <strain evidence="18">Henan</strain>
    </source>
</reference>
<sequence>MWKLCLTPYVAFLRIRGCTVYSKVTPEIDELLALNPRVQKFAKAIPTAITREDKKHWKRNADKNCATCRPLIADFSDIKPTTLSERGALREAARCLKCADAPCQHSCPTTLNIKSFITSIGKKNYYGAAKTILSDNPLGLTCGMVCPTSDLCAGGCNLAATEEGAINIGGLQQFAVEIFSQMGVPQILDPEIQRATKSLKAYDTPIALVGCGPASISCASFLARLGYRHIHIYEKEDYAGGLSASEIPQFRLPMPVVNRELRWMQDLGVKMYHNHQFGQTERNETGSRKISIQSLRNSGYGAVFLGFGLPCAKQIPVFTGLTSEQGYYTSKHFLPRVSAASKPGMCGCSLSMRPKLPDLRGKHVLVLGAGDTAFDCATSALRCGAARVHVVFRKGFTTISPVPEEMQMAWEEKCEFRPFLEPLRVVCASDGTGGGERIVAMEFNPTEQLDDGAWNRNVDCTVRIRADVIISAFGAELSDESIIQALGPMKLGYNNLPEVDLTAMRTSAPDVWCGGDLTGHSHTSVEAVNDGKLAAWNMHVSIQEKFSEDDASIIVPKRDEPQLPLFTTPIDLVDVSVEVCGIKFPNPFGLASAPPTTSSAMIRRAFEAGWGFAVTKTFGLNKDLITNVSPRIVRSQVSGHLYGPEQAAFLNIELISEKTKDYWCASIKELKHDFPDRVVIASIMCGYSKEDWEKLTDVTLTAGPDALELNLSCPHGMGERGMGLACGQDVKMVRDICAWVKQRAGRVPVFAKLTPNVTEIVDIAKAAHEGGADGVTATNTVSGLVEIRGDGSAWPKVGSEERTTYGGLSGNAIRPIALRDVSAIARALPGFPILATGGIDSAEAGLSFLYAGASGLQVCSAVQNQDFTIIDDFITGIKAGLYMRANKEFSSWNYQSPPTPKHQKGKPIAPDLVGHVPHFGPAKLQTERYWSEKCVQRNAKESWSEYDNSIQGPTQTTHKSVRVKDVIGAALPKIGSFRDLSIEEHVVAEVDEDMCINCGKCYMTCNDSGYQAIQFDPKTHIPKVTTDCTGCALCLSVCPITDCIRMVPRTSPYLPNRGEH</sequence>
<dbReference type="PROSITE" id="PS00198">
    <property type="entry name" value="4FE4S_FER_1"/>
    <property type="match status" value="1"/>
</dbReference>
<evidence type="ECO:0000256" key="4">
    <source>
        <dbReference type="ARBA" id="ARBA00010804"/>
    </source>
</evidence>
<name>H2KSJ0_CLOSI</name>
<evidence type="ECO:0000256" key="15">
    <source>
        <dbReference type="ARBA" id="ARBA00023014"/>
    </source>
</evidence>
<evidence type="ECO:0000259" key="17">
    <source>
        <dbReference type="PROSITE" id="PS51379"/>
    </source>
</evidence>
<dbReference type="GO" id="GO:0019483">
    <property type="term" value="P:beta-alanine biosynthetic process"/>
    <property type="evidence" value="ECO:0007669"/>
    <property type="project" value="UniProtKB-UniPathway"/>
</dbReference>
<reference key="2">
    <citation type="submission" date="2011-10" db="EMBL/GenBank/DDBJ databases">
        <title>The genome and transcriptome sequence of Clonorchis sinensis provide insights into the carcinogenic liver fluke.</title>
        <authorList>
            <person name="Wang X."/>
            <person name="Huang Y."/>
            <person name="Chen W."/>
            <person name="Liu H."/>
            <person name="Guo L."/>
            <person name="Chen Y."/>
            <person name="Luo F."/>
            <person name="Zhou W."/>
            <person name="Sun J."/>
            <person name="Mao Q."/>
            <person name="Liang P."/>
            <person name="Zhou C."/>
            <person name="Tian Y."/>
            <person name="Men J."/>
            <person name="Lv X."/>
            <person name="Huang L."/>
            <person name="Zhou J."/>
            <person name="Hu Y."/>
            <person name="Li R."/>
            <person name="Zhang F."/>
            <person name="Lei H."/>
            <person name="Li X."/>
            <person name="Hu X."/>
            <person name="Liang C."/>
            <person name="Xu J."/>
            <person name="Wu Z."/>
            <person name="Yu X."/>
        </authorList>
    </citation>
    <scope>NUCLEOTIDE SEQUENCE</scope>
    <source>
        <strain>Henan</strain>
    </source>
</reference>
<evidence type="ECO:0000256" key="16">
    <source>
        <dbReference type="RuleBase" id="RU364041"/>
    </source>
</evidence>
<feature type="domain" description="4Fe-4S ferredoxin-type" evidence="17">
    <location>
        <begin position="1020"/>
        <end position="1049"/>
    </location>
</feature>
<keyword evidence="11 16" id="KW-0274">FAD</keyword>
<dbReference type="GO" id="GO:0006212">
    <property type="term" value="P:uracil catabolic process"/>
    <property type="evidence" value="ECO:0007669"/>
    <property type="project" value="TreeGrafter"/>
</dbReference>
<dbReference type="Pfam" id="PF14691">
    <property type="entry name" value="Fer4_20"/>
    <property type="match status" value="1"/>
</dbReference>
<evidence type="ECO:0000256" key="9">
    <source>
        <dbReference type="ARBA" id="ARBA00022737"/>
    </source>
</evidence>
<dbReference type="PROSITE" id="PS51379">
    <property type="entry name" value="4FE4S_FER_2"/>
    <property type="match status" value="2"/>
</dbReference>
<comment type="cofactor">
    <cofactor evidence="1 16">
        <name>FMN</name>
        <dbReference type="ChEBI" id="CHEBI:58210"/>
    </cofactor>
</comment>
<keyword evidence="19" id="KW-1185">Reference proteome</keyword>
<dbReference type="GO" id="GO:0005829">
    <property type="term" value="C:cytosol"/>
    <property type="evidence" value="ECO:0007669"/>
    <property type="project" value="TreeGrafter"/>
</dbReference>
<evidence type="ECO:0000256" key="13">
    <source>
        <dbReference type="ARBA" id="ARBA00023002"/>
    </source>
</evidence>
<accession>H2KSJ0</accession>
<dbReference type="Pfam" id="PF01180">
    <property type="entry name" value="DHO_dh"/>
    <property type="match status" value="1"/>
</dbReference>
<dbReference type="GO" id="GO:0006210">
    <property type="term" value="P:thymine catabolic process"/>
    <property type="evidence" value="ECO:0007669"/>
    <property type="project" value="TreeGrafter"/>
</dbReference>
<dbReference type="PANTHER" id="PTHR43073">
    <property type="entry name" value="DIHYDROPYRIMIDINE DEHYDROGENASE [NADP(+)]"/>
    <property type="match status" value="1"/>
</dbReference>
<dbReference type="GO" id="GO:0002058">
    <property type="term" value="F:uracil binding"/>
    <property type="evidence" value="ECO:0007669"/>
    <property type="project" value="TreeGrafter"/>
</dbReference>
<evidence type="ECO:0000313" key="19">
    <source>
        <dbReference type="Proteomes" id="UP000008909"/>
    </source>
</evidence>
<dbReference type="FunFam" id="3.50.50.60:FF:000061">
    <property type="entry name" value="Dihydropyrimidine dehydrogenase [NADP(+)]"/>
    <property type="match status" value="1"/>
</dbReference>
<dbReference type="GO" id="GO:0050661">
    <property type="term" value="F:NADP binding"/>
    <property type="evidence" value="ECO:0007669"/>
    <property type="project" value="TreeGrafter"/>
</dbReference>
<keyword evidence="10" id="KW-0547">Nucleotide-binding</keyword>
<dbReference type="PANTHER" id="PTHR43073:SF2">
    <property type="entry name" value="DIHYDROPYRIMIDINE DEHYDROGENASE [NADP(+)]"/>
    <property type="match status" value="1"/>
</dbReference>
<keyword evidence="12 16" id="KW-0521">NADP</keyword>
<dbReference type="UniPathway" id="UPA00131"/>
<keyword evidence="15" id="KW-0411">Iron-sulfur</keyword>
<evidence type="ECO:0000256" key="14">
    <source>
        <dbReference type="ARBA" id="ARBA00023004"/>
    </source>
</evidence>
<dbReference type="Gene3D" id="3.30.70.20">
    <property type="match status" value="1"/>
</dbReference>
<keyword evidence="7 16" id="KW-0288">FMN</keyword>
<dbReference type="Proteomes" id="UP000008909">
    <property type="component" value="Unassembled WGS sequence"/>
</dbReference>
<evidence type="ECO:0000256" key="6">
    <source>
        <dbReference type="ARBA" id="ARBA00022630"/>
    </source>
</evidence>
<dbReference type="InterPro" id="IPR009051">
    <property type="entry name" value="Helical_ferredxn"/>
</dbReference>
<keyword evidence="5 16" id="KW-0004">4Fe-4S</keyword>
<keyword evidence="9" id="KW-0677">Repeat</keyword>
<dbReference type="InterPro" id="IPR036188">
    <property type="entry name" value="FAD/NAD-bd_sf"/>
</dbReference>
<dbReference type="SUPFAM" id="SSF51971">
    <property type="entry name" value="Nucleotide-binding domain"/>
    <property type="match status" value="1"/>
</dbReference>
<evidence type="ECO:0000256" key="7">
    <source>
        <dbReference type="ARBA" id="ARBA00022643"/>
    </source>
</evidence>
<dbReference type="SUPFAM" id="SSF54862">
    <property type="entry name" value="4Fe-4S ferredoxins"/>
    <property type="match status" value="1"/>
</dbReference>
<keyword evidence="14 16" id="KW-0408">Iron</keyword>
<comment type="similarity">
    <text evidence="4 16">Belongs to the dihydropyrimidine dehydrogenase family.</text>
</comment>
<dbReference type="Gene3D" id="3.20.20.70">
    <property type="entry name" value="Aldolase class I"/>
    <property type="match status" value="1"/>
</dbReference>
<keyword evidence="8" id="KW-0479">Metal-binding</keyword>
<dbReference type="InterPro" id="IPR028261">
    <property type="entry name" value="DPD_II"/>
</dbReference>
<dbReference type="GO" id="GO:0051539">
    <property type="term" value="F:4 iron, 4 sulfur cluster binding"/>
    <property type="evidence" value="ECO:0007669"/>
    <property type="project" value="UniProtKB-KW"/>
</dbReference>
<comment type="pathway">
    <text evidence="3 16">Amino-acid biosynthesis; beta-alanine biosynthesis.</text>
</comment>
<proteinExistence type="inferred from homology"/>
<comment type="cofactor">
    <cofactor evidence="2 16">
        <name>FAD</name>
        <dbReference type="ChEBI" id="CHEBI:57692"/>
    </cofactor>
</comment>
<keyword evidence="13 16" id="KW-0560">Oxidoreductase</keyword>
<dbReference type="InterPro" id="IPR005720">
    <property type="entry name" value="Dihydroorotate_DH_cat"/>
</dbReference>
<evidence type="ECO:0000256" key="5">
    <source>
        <dbReference type="ARBA" id="ARBA00022485"/>
    </source>
</evidence>
<keyword evidence="6 16" id="KW-0285">Flavoprotein</keyword>
<dbReference type="FunFam" id="1.10.1060.10:FF:000007">
    <property type="entry name" value="Dihydropyrimidine dehydrogenase [NADP(+)]"/>
    <property type="match status" value="1"/>
</dbReference>
<evidence type="ECO:0000313" key="18">
    <source>
        <dbReference type="EMBL" id="GAA31156.2"/>
    </source>
</evidence>
<evidence type="ECO:0000256" key="8">
    <source>
        <dbReference type="ARBA" id="ARBA00022723"/>
    </source>
</evidence>
<dbReference type="Gene3D" id="1.10.1060.10">
    <property type="entry name" value="Alpha-helical ferredoxin"/>
    <property type="match status" value="1"/>
</dbReference>
<comment type="cofactor">
    <cofactor evidence="16">
        <name>[4Fe-4S] cluster</name>
        <dbReference type="ChEBI" id="CHEBI:49883"/>
    </cofactor>
    <text evidence="16">Binds 4 [4Fe-4S] clusters. Contains approximately 16 iron atoms per subunit.</text>
</comment>
<dbReference type="AlphaFoldDB" id="H2KSJ0"/>
<dbReference type="InterPro" id="IPR017900">
    <property type="entry name" value="4Fe4S_Fe_S_CS"/>
</dbReference>
<dbReference type="Pfam" id="PF07992">
    <property type="entry name" value="Pyr_redox_2"/>
    <property type="match status" value="1"/>
</dbReference>
<evidence type="ECO:0000256" key="2">
    <source>
        <dbReference type="ARBA" id="ARBA00001974"/>
    </source>
</evidence>
<dbReference type="FunFam" id="3.20.20.70:FF:000027">
    <property type="entry name" value="Dihydropyrimidine dehydrogenase [NADP(+)]"/>
    <property type="match status" value="1"/>
</dbReference>
<dbReference type="GO" id="GO:0017113">
    <property type="term" value="F:dihydropyrimidine dehydrogenase (NADP+) activity"/>
    <property type="evidence" value="ECO:0007669"/>
    <property type="project" value="UniProtKB-EC"/>
</dbReference>
<dbReference type="GO" id="GO:0046872">
    <property type="term" value="F:metal ion binding"/>
    <property type="evidence" value="ECO:0007669"/>
    <property type="project" value="UniProtKB-KW"/>
</dbReference>
<dbReference type="FunFam" id="3.30.70.20:FF:000023">
    <property type="entry name" value="Dihydropyrimidine dehydrogenase [NADP(+)]"/>
    <property type="match status" value="1"/>
</dbReference>
<dbReference type="CDD" id="cd02940">
    <property type="entry name" value="DHPD_FMN"/>
    <property type="match status" value="1"/>
</dbReference>
<dbReference type="InterPro" id="IPR013785">
    <property type="entry name" value="Aldolase_TIM"/>
</dbReference>
<evidence type="ECO:0000256" key="3">
    <source>
        <dbReference type="ARBA" id="ARBA00004668"/>
    </source>
</evidence>
<feature type="domain" description="4Fe-4S ferredoxin-type" evidence="17">
    <location>
        <begin position="986"/>
        <end position="1018"/>
    </location>
</feature>
<dbReference type="Pfam" id="PF14697">
    <property type="entry name" value="Fer4_21"/>
    <property type="match status" value="1"/>
</dbReference>
<evidence type="ECO:0000256" key="10">
    <source>
        <dbReference type="ARBA" id="ARBA00022741"/>
    </source>
</evidence>
<gene>
    <name evidence="18" type="ORF">CLF_109477</name>
</gene>
<evidence type="ECO:0000256" key="1">
    <source>
        <dbReference type="ARBA" id="ARBA00001917"/>
    </source>
</evidence>
<dbReference type="EC" id="1.3.1.2" evidence="16"/>
<dbReference type="EMBL" id="DF143412">
    <property type="protein sequence ID" value="GAA31156.2"/>
    <property type="molecule type" value="Genomic_DNA"/>
</dbReference>
<evidence type="ECO:0000256" key="12">
    <source>
        <dbReference type="ARBA" id="ARBA00022857"/>
    </source>
</evidence>
<dbReference type="Gene3D" id="3.50.50.60">
    <property type="entry name" value="FAD/NAD(P)-binding domain"/>
    <property type="match status" value="2"/>
</dbReference>
<dbReference type="InterPro" id="IPR023753">
    <property type="entry name" value="FAD/NAD-binding_dom"/>
</dbReference>
<dbReference type="SUPFAM" id="SSF51395">
    <property type="entry name" value="FMN-linked oxidoreductases"/>
    <property type="match status" value="1"/>
</dbReference>
<comment type="function">
    <text evidence="16">Involved in pyrimidine base degradation. Catalyzes the reduction of uracil and thymine.</text>
</comment>
<organism evidence="18 19">
    <name type="scientific">Clonorchis sinensis</name>
    <name type="common">Chinese liver fluke</name>
    <dbReference type="NCBI Taxonomy" id="79923"/>
    <lineage>
        <taxon>Eukaryota</taxon>
        <taxon>Metazoa</taxon>
        <taxon>Spiralia</taxon>
        <taxon>Lophotrochozoa</taxon>
        <taxon>Platyhelminthes</taxon>
        <taxon>Trematoda</taxon>
        <taxon>Digenea</taxon>
        <taxon>Opisthorchiida</taxon>
        <taxon>Opisthorchiata</taxon>
        <taxon>Opisthorchiidae</taxon>
        <taxon>Clonorchis</taxon>
    </lineage>
</organism>
<dbReference type="InterPro" id="IPR017896">
    <property type="entry name" value="4Fe4S_Fe-S-bd"/>
</dbReference>
<comment type="catalytic activity">
    <reaction evidence="16">
        <text>5,6-dihydrouracil + NADP(+) = uracil + NADPH + H(+)</text>
        <dbReference type="Rhea" id="RHEA:18093"/>
        <dbReference type="ChEBI" id="CHEBI:15378"/>
        <dbReference type="ChEBI" id="CHEBI:15901"/>
        <dbReference type="ChEBI" id="CHEBI:17568"/>
        <dbReference type="ChEBI" id="CHEBI:57783"/>
        <dbReference type="ChEBI" id="CHEBI:58349"/>
        <dbReference type="EC" id="1.3.1.2"/>
    </reaction>
</comment>
<protein>
    <recommendedName>
        <fullName evidence="16">Dihydropyrimidine dehydrogenase [NADP(+)]</fullName>
        <shortName evidence="16">DHPDHase</shortName>
        <shortName evidence="16">DPD</shortName>
        <ecNumber evidence="16">1.3.1.2</ecNumber>
    </recommendedName>
    <alternativeName>
        <fullName evidence="16">Dihydrothymine dehydrogenase</fullName>
    </alternativeName>
    <alternativeName>
        <fullName evidence="16">Dihydrouracil dehydrogenase</fullName>
    </alternativeName>
</protein>
<dbReference type="SUPFAM" id="SSF46548">
    <property type="entry name" value="alpha-helical ferredoxin"/>
    <property type="match status" value="1"/>
</dbReference>
<evidence type="ECO:0000256" key="11">
    <source>
        <dbReference type="ARBA" id="ARBA00022827"/>
    </source>
</evidence>
<dbReference type="PRINTS" id="PR00419">
    <property type="entry name" value="ADXRDTASE"/>
</dbReference>